<evidence type="ECO:0000256" key="2">
    <source>
        <dbReference type="SAM" id="SignalP"/>
    </source>
</evidence>
<dbReference type="KEGG" id="nli:G3M70_05060"/>
<feature type="signal peptide" evidence="2">
    <location>
        <begin position="1"/>
        <end position="24"/>
    </location>
</feature>
<feature type="region of interest" description="Disordered" evidence="1">
    <location>
        <begin position="201"/>
        <end position="229"/>
    </location>
</feature>
<gene>
    <name evidence="3" type="ORF">G3M70_05060</name>
</gene>
<accession>A0A7T0FZZ1</accession>
<feature type="chain" id="PRO_5032870842" description="Secreted protein" evidence="2">
    <location>
        <begin position="25"/>
        <end position="289"/>
    </location>
</feature>
<name>A0A7T0FZZ1_9BACT</name>
<evidence type="ECO:0000313" key="4">
    <source>
        <dbReference type="Proteomes" id="UP000594688"/>
    </source>
</evidence>
<dbReference type="Proteomes" id="UP000594688">
    <property type="component" value="Chromosome"/>
</dbReference>
<protein>
    <recommendedName>
        <fullName evidence="5">Secreted protein</fullName>
    </recommendedName>
</protein>
<dbReference type="EMBL" id="CP048685">
    <property type="protein sequence ID" value="QPJ61291.1"/>
    <property type="molecule type" value="Genomic_DNA"/>
</dbReference>
<feature type="region of interest" description="Disordered" evidence="1">
    <location>
        <begin position="132"/>
        <end position="166"/>
    </location>
</feature>
<organism evidence="3 4">
    <name type="scientific">Candidatus Nitronauta litoralis</name>
    <dbReference type="NCBI Taxonomy" id="2705533"/>
    <lineage>
        <taxon>Bacteria</taxon>
        <taxon>Pseudomonadati</taxon>
        <taxon>Nitrospinota/Tectimicrobiota group</taxon>
        <taxon>Nitrospinota</taxon>
        <taxon>Nitrospinia</taxon>
        <taxon>Nitrospinales</taxon>
        <taxon>Nitrospinaceae</taxon>
        <taxon>Candidatus Nitronauta</taxon>
    </lineage>
</organism>
<sequence>MSRIIVWCALGTLCLFFSANPVLASNQASPKNSGKWIQGGMLLAESSSSSNKLEIGSSSKSLKVNKALKATTKLNKKSATNLSKVLGKTKSTTQKKKKIVVDKKWKIIPGLKKPDFSKPGTPKLKVPTKQFHQTLPPLDSPDSKVVPYQYVPPIESPDEPTKTETHKQVIAPVDEPDGQQNEGNSDESVIDLLKQILAQNETSQPQPGDPPETSMNELTGGEGTSEVEEMDSAELQLLKEDLEGILKIIKPEENELILGILEIDSENADLEKLRLLSSYIRKYMESQIE</sequence>
<reference evidence="3 4" key="1">
    <citation type="submission" date="2020-02" db="EMBL/GenBank/DDBJ databases">
        <title>Genomic and physiological characterization of two novel Nitrospinaceae genera.</title>
        <authorList>
            <person name="Mueller A.J."/>
            <person name="Jung M.-Y."/>
            <person name="Strachan C.R."/>
            <person name="Herbold C.W."/>
            <person name="Kirkegaard R.H."/>
            <person name="Daims H."/>
        </authorList>
    </citation>
    <scope>NUCLEOTIDE SEQUENCE [LARGE SCALE GENOMIC DNA]</scope>
    <source>
        <strain evidence="3">EB</strain>
    </source>
</reference>
<proteinExistence type="predicted"/>
<evidence type="ECO:0000313" key="3">
    <source>
        <dbReference type="EMBL" id="QPJ61291.1"/>
    </source>
</evidence>
<evidence type="ECO:0000256" key="1">
    <source>
        <dbReference type="SAM" id="MobiDB-lite"/>
    </source>
</evidence>
<dbReference type="AlphaFoldDB" id="A0A7T0FZZ1"/>
<evidence type="ECO:0008006" key="5">
    <source>
        <dbReference type="Google" id="ProtNLM"/>
    </source>
</evidence>
<keyword evidence="2" id="KW-0732">Signal</keyword>